<evidence type="ECO:0000313" key="4">
    <source>
        <dbReference type="Proteomes" id="UP001236507"/>
    </source>
</evidence>
<keyword evidence="1" id="KW-0472">Membrane</keyword>
<reference evidence="3 4" key="1">
    <citation type="submission" date="2023-05" db="EMBL/GenBank/DDBJ databases">
        <title>Novel species of genus Flectobacillus isolated from stream in China.</title>
        <authorList>
            <person name="Lu H."/>
        </authorList>
    </citation>
    <scope>NUCLEOTIDE SEQUENCE [LARGE SCALE GENOMIC DNA]</scope>
    <source>
        <strain evidence="3 4">KCTC 42575</strain>
    </source>
</reference>
<gene>
    <name evidence="3" type="ORF">QM524_00450</name>
</gene>
<dbReference type="InterPro" id="IPR051599">
    <property type="entry name" value="Cell_Envelope_Assoc"/>
</dbReference>
<dbReference type="RefSeq" id="WP_283342994.1">
    <property type="nucleotide sequence ID" value="NZ_JASHIF010000002.1"/>
</dbReference>
<protein>
    <submittedName>
        <fullName evidence="3">YdcF family protein</fullName>
    </submittedName>
</protein>
<feature type="domain" description="DUF218" evidence="2">
    <location>
        <begin position="79"/>
        <end position="248"/>
    </location>
</feature>
<organism evidence="3 4">
    <name type="scientific">Flectobacillus roseus</name>
    <dbReference type="NCBI Taxonomy" id="502259"/>
    <lineage>
        <taxon>Bacteria</taxon>
        <taxon>Pseudomonadati</taxon>
        <taxon>Bacteroidota</taxon>
        <taxon>Cytophagia</taxon>
        <taxon>Cytophagales</taxon>
        <taxon>Flectobacillaceae</taxon>
        <taxon>Flectobacillus</taxon>
    </lineage>
</organism>
<accession>A0ABT6Y257</accession>
<dbReference type="InterPro" id="IPR003848">
    <property type="entry name" value="DUF218"/>
</dbReference>
<dbReference type="PANTHER" id="PTHR30336:SF4">
    <property type="entry name" value="ENVELOPE BIOGENESIS FACTOR ELYC"/>
    <property type="match status" value="1"/>
</dbReference>
<proteinExistence type="predicted"/>
<dbReference type="Pfam" id="PF02698">
    <property type="entry name" value="DUF218"/>
    <property type="match status" value="1"/>
</dbReference>
<comment type="caution">
    <text evidence="3">The sequence shown here is derived from an EMBL/GenBank/DDBJ whole genome shotgun (WGS) entry which is preliminary data.</text>
</comment>
<dbReference type="InterPro" id="IPR014729">
    <property type="entry name" value="Rossmann-like_a/b/a_fold"/>
</dbReference>
<name>A0ABT6Y257_9BACT</name>
<dbReference type="Gene3D" id="3.40.50.620">
    <property type="entry name" value="HUPs"/>
    <property type="match status" value="1"/>
</dbReference>
<dbReference type="PANTHER" id="PTHR30336">
    <property type="entry name" value="INNER MEMBRANE PROTEIN, PROBABLE PERMEASE"/>
    <property type="match status" value="1"/>
</dbReference>
<keyword evidence="4" id="KW-1185">Reference proteome</keyword>
<dbReference type="Proteomes" id="UP001236507">
    <property type="component" value="Unassembled WGS sequence"/>
</dbReference>
<sequence length="258" mass="29183">MFFILSKLLFYIFMPISLITITLIWGIITKSLRLKKILLCTSLGILLLLGNSTIVNWGYHLWETPPPTSPFAQRYDVGIIISGGMMMNRECNREQIFSGKTADRFLQPLRMYKRGLLKKIIISGGDVSINPLNNENDSETAKTQQILIELGVKPEDILLETRARNTRENALYCAQILHNFPQLKTSVLFTSAFHGRRAIGCFQKAGLNTTLYSCAIRALDMGYTPDTLIMPSEQALAEAYQLIHEIIGYCVYRAMGYC</sequence>
<dbReference type="CDD" id="cd06259">
    <property type="entry name" value="YdcF-like"/>
    <property type="match status" value="1"/>
</dbReference>
<dbReference type="EMBL" id="JASHIF010000002">
    <property type="protein sequence ID" value="MDI9857662.1"/>
    <property type="molecule type" value="Genomic_DNA"/>
</dbReference>
<evidence type="ECO:0000313" key="3">
    <source>
        <dbReference type="EMBL" id="MDI9857662.1"/>
    </source>
</evidence>
<feature type="transmembrane region" description="Helical" evidence="1">
    <location>
        <begin position="6"/>
        <end position="25"/>
    </location>
</feature>
<keyword evidence="1" id="KW-0812">Transmembrane</keyword>
<evidence type="ECO:0000256" key="1">
    <source>
        <dbReference type="SAM" id="Phobius"/>
    </source>
</evidence>
<evidence type="ECO:0000259" key="2">
    <source>
        <dbReference type="Pfam" id="PF02698"/>
    </source>
</evidence>
<keyword evidence="1" id="KW-1133">Transmembrane helix</keyword>